<evidence type="ECO:0000313" key="2">
    <source>
        <dbReference type="EMBL" id="EST06576.1"/>
    </source>
</evidence>
<feature type="compositionally biased region" description="Polar residues" evidence="1">
    <location>
        <begin position="636"/>
        <end position="685"/>
    </location>
</feature>
<sequence>MSVSHAANESADELSLPGAWAHDDSSFVMSDDGRRITLAPESHDALADAVRSVRRAISSSQLTDKDDSGTALAHQSVDTLGMESFLSEVADADSERRPAGDVSILSEATPARAAKRRQEGMRDIEEAYNRMLALVQSSAIGVTPSPQMRGDDGRLGFEPPRRPMKHGQAASSANEPFQNSPLAKASTKTDEPLSQAALSTRSILDTSGGGFNQPAARISTRAHPAADTRTSTSLSGLMGIPTDMNPHMLRQSSVSTATSAHDEATAEATAFRRRPLSDAKSSSSRYSLLLGRDHIASSLLNDIDGSHKRFSTDNTTVGRASSGAGHTSPSATAKTLGTPRSLNTSASQHSVANLLRRHELEKESLLDTLEIVRSENNAMHARYDRLTSDLHAEVTRVLELERELERRDSREVTLIDQIQNLESELMELRYLDFQLNSTADQTLGSEDGEGSIMDVELPPLLRHPHRESNKPTQARQASPTLLGLSLPKDDSDIWNIPDEQLPEIEDEIIPTPLKRPHEQAPMLSSAGADTIDSRLGDNGHFDDGYNRNNEVEEEALSSVPSTIQPSVLSNGVTPQRVLSSSLPRSTSQATVTKSSTLSQLPRLAAASKIPTSRSVSGSSDRSVSSRLPRLGLKPSSRYTATTASGSRTVSNATDKSTGSTLSSVYSNISTGAPPSLGSLPSGNNTMEDEIQAELARLGNPKPFMRYYSPPRSKMI</sequence>
<feature type="compositionally biased region" description="Basic and acidic residues" evidence="1">
    <location>
        <begin position="149"/>
        <end position="161"/>
    </location>
</feature>
<evidence type="ECO:0000256" key="1">
    <source>
        <dbReference type="SAM" id="MobiDB-lite"/>
    </source>
</evidence>
<keyword evidence="3" id="KW-1185">Reference proteome</keyword>
<dbReference type="HOGENOM" id="CLU_386415_0_0_1"/>
<feature type="compositionally biased region" description="Polar residues" evidence="1">
    <location>
        <begin position="558"/>
        <end position="599"/>
    </location>
</feature>
<dbReference type="EMBL" id="KI545873">
    <property type="protein sequence ID" value="EST06576.1"/>
    <property type="molecule type" value="Genomic_DNA"/>
</dbReference>
<feature type="compositionally biased region" description="Polar residues" evidence="1">
    <location>
        <begin position="196"/>
        <end position="205"/>
    </location>
</feature>
<reference evidence="3" key="1">
    <citation type="journal article" date="2013" name="Genome Announc.">
        <title>Draft genome sequence of Pseudozyma brasiliensis sp. nov. strain GHG001, a high producer of endo-1,4-xylanase isolated from an insect pest of sugarcane.</title>
        <authorList>
            <person name="Oliveira J.V.D.C."/>
            <person name="dos Santos R.A.C."/>
            <person name="Borges T.A."/>
            <person name="Riano-Pachon D.M."/>
            <person name="Goldman G.H."/>
        </authorList>
    </citation>
    <scope>NUCLEOTIDE SEQUENCE [LARGE SCALE GENOMIC DNA]</scope>
    <source>
        <strain evidence="3">GHG001</strain>
    </source>
</reference>
<name>V5E8G4_KALBG</name>
<proteinExistence type="predicted"/>
<dbReference type="OrthoDB" id="3363191at2759"/>
<organism evidence="2 3">
    <name type="scientific">Kalmanozyma brasiliensis (strain GHG001)</name>
    <name type="common">Yeast</name>
    <name type="synonym">Pseudozyma brasiliensis</name>
    <dbReference type="NCBI Taxonomy" id="1365824"/>
    <lineage>
        <taxon>Eukaryota</taxon>
        <taxon>Fungi</taxon>
        <taxon>Dikarya</taxon>
        <taxon>Basidiomycota</taxon>
        <taxon>Ustilaginomycotina</taxon>
        <taxon>Ustilaginomycetes</taxon>
        <taxon>Ustilaginales</taxon>
        <taxon>Ustilaginaceae</taxon>
        <taxon>Kalmanozyma</taxon>
    </lineage>
</organism>
<feature type="region of interest" description="Disordered" evidence="1">
    <location>
        <begin position="305"/>
        <end position="347"/>
    </location>
</feature>
<feature type="compositionally biased region" description="Polar residues" evidence="1">
    <location>
        <begin position="470"/>
        <end position="479"/>
    </location>
</feature>
<feature type="region of interest" description="Disordered" evidence="1">
    <location>
        <begin position="142"/>
        <end position="235"/>
    </location>
</feature>
<dbReference type="Proteomes" id="UP000019377">
    <property type="component" value="Unassembled WGS sequence"/>
</dbReference>
<feature type="region of interest" description="Disordered" evidence="1">
    <location>
        <begin position="255"/>
        <end position="277"/>
    </location>
</feature>
<feature type="region of interest" description="Disordered" evidence="1">
    <location>
        <begin position="1"/>
        <end position="22"/>
    </location>
</feature>
<dbReference type="STRING" id="1365824.V5E8G4"/>
<feature type="compositionally biased region" description="Polar residues" evidence="1">
    <location>
        <begin position="169"/>
        <end position="181"/>
    </location>
</feature>
<gene>
    <name evidence="2" type="ORF">PSEUBRA_SCAF3g04118</name>
</gene>
<feature type="compositionally biased region" description="Polar residues" evidence="1">
    <location>
        <begin position="312"/>
        <end position="347"/>
    </location>
</feature>
<feature type="region of interest" description="Disordered" evidence="1">
    <location>
        <begin position="462"/>
        <end position="489"/>
    </location>
</feature>
<feature type="region of interest" description="Disordered" evidence="1">
    <location>
        <begin position="517"/>
        <end position="689"/>
    </location>
</feature>
<feature type="region of interest" description="Disordered" evidence="1">
    <location>
        <begin position="89"/>
        <end position="119"/>
    </location>
</feature>
<protein>
    <submittedName>
        <fullName evidence="2">Uncharacterized protein</fullName>
    </submittedName>
</protein>
<dbReference type="eggNOG" id="ENOG502RDW7">
    <property type="taxonomic scope" value="Eukaryota"/>
</dbReference>
<evidence type="ECO:0000313" key="3">
    <source>
        <dbReference type="Proteomes" id="UP000019377"/>
    </source>
</evidence>
<feature type="compositionally biased region" description="Basic and acidic residues" evidence="1">
    <location>
        <begin position="531"/>
        <end position="545"/>
    </location>
</feature>
<accession>V5E8G4</accession>
<feature type="compositionally biased region" description="Low complexity" evidence="1">
    <location>
        <begin position="612"/>
        <end position="626"/>
    </location>
</feature>
<dbReference type="AlphaFoldDB" id="V5E8G4"/>